<dbReference type="EMBL" id="QMQV01000160">
    <property type="protein sequence ID" value="RLE46908.1"/>
    <property type="molecule type" value="Genomic_DNA"/>
</dbReference>
<dbReference type="AlphaFoldDB" id="A0A497EM32"/>
<proteinExistence type="predicted"/>
<dbReference type="Proteomes" id="UP000278475">
    <property type="component" value="Unassembled WGS sequence"/>
</dbReference>
<accession>A0A497EM32</accession>
<organism evidence="1 2">
    <name type="scientific">Thermoproteota archaeon</name>
    <dbReference type="NCBI Taxonomy" id="2056631"/>
    <lineage>
        <taxon>Archaea</taxon>
        <taxon>Thermoproteota</taxon>
    </lineage>
</organism>
<comment type="caution">
    <text evidence="1">The sequence shown here is derived from an EMBL/GenBank/DDBJ whole genome shotgun (WGS) entry which is preliminary data.</text>
</comment>
<evidence type="ECO:0000313" key="1">
    <source>
        <dbReference type="EMBL" id="RLE46908.1"/>
    </source>
</evidence>
<sequence>MKKILLIALVSLLVITGGMFAYTFTTATATIGVAAPTSDFANITAGTSITAPTVFGKFTGTWPQSTLFDITPTENYTGDLVITVYLINTGQLIRQYHHINMTLEFQDSTNSTADEQGIAGEPVQVLNLQNAEVQFTWENGTGTSPYKVVLTGGGYRLHPFKSLTGGSYQPQIWCEVTQR</sequence>
<name>A0A497EM32_9CREN</name>
<gene>
    <name evidence="1" type="ORF">DRJ31_09530</name>
</gene>
<evidence type="ECO:0000313" key="2">
    <source>
        <dbReference type="Proteomes" id="UP000278475"/>
    </source>
</evidence>
<reference evidence="1 2" key="1">
    <citation type="submission" date="2018-06" db="EMBL/GenBank/DDBJ databases">
        <title>Extensive metabolic versatility and redundancy in microbially diverse, dynamic hydrothermal sediments.</title>
        <authorList>
            <person name="Dombrowski N."/>
            <person name="Teske A."/>
            <person name="Baker B.J."/>
        </authorList>
    </citation>
    <scope>NUCLEOTIDE SEQUENCE [LARGE SCALE GENOMIC DNA]</scope>
    <source>
        <strain evidence="1">B66_G16</strain>
    </source>
</reference>
<protein>
    <submittedName>
        <fullName evidence="1">Uncharacterized protein</fullName>
    </submittedName>
</protein>